<evidence type="ECO:0000256" key="4">
    <source>
        <dbReference type="ARBA" id="ARBA00023004"/>
    </source>
</evidence>
<keyword evidence="4" id="KW-0408">Iron</keyword>
<evidence type="ECO:0000256" key="2">
    <source>
        <dbReference type="ARBA" id="ARBA00022723"/>
    </source>
</evidence>
<dbReference type="GO" id="GO:0004497">
    <property type="term" value="F:monooxygenase activity"/>
    <property type="evidence" value="ECO:0007669"/>
    <property type="project" value="UniProtKB-ARBA"/>
</dbReference>
<dbReference type="GO" id="GO:0051537">
    <property type="term" value="F:2 iron, 2 sulfur cluster binding"/>
    <property type="evidence" value="ECO:0007669"/>
    <property type="project" value="UniProtKB-KW"/>
</dbReference>
<evidence type="ECO:0000313" key="7">
    <source>
        <dbReference type="EMBL" id="APZ79584.1"/>
    </source>
</evidence>
<feature type="domain" description="Rieske" evidence="6">
    <location>
        <begin position="31"/>
        <end position="137"/>
    </location>
</feature>
<evidence type="ECO:0000256" key="5">
    <source>
        <dbReference type="ARBA" id="ARBA00023014"/>
    </source>
</evidence>
<keyword evidence="5" id="KW-0411">Iron-sulfur</keyword>
<evidence type="ECO:0000256" key="3">
    <source>
        <dbReference type="ARBA" id="ARBA00023002"/>
    </source>
</evidence>
<protein>
    <submittedName>
        <fullName evidence="7">FilB4</fullName>
    </submittedName>
</protein>
<keyword evidence="2" id="KW-0479">Metal-binding</keyword>
<dbReference type="InterPro" id="IPR017941">
    <property type="entry name" value="Rieske_2Fe-2S"/>
</dbReference>
<dbReference type="SUPFAM" id="SSF50022">
    <property type="entry name" value="ISP domain"/>
    <property type="match status" value="1"/>
</dbReference>
<sequence>MVSYVEKNLQLNATTSEAEVNNKVMNLAAGWYIAMQSKELGKKPQAIELFSRPLVGWRDKAGKPVIMERFCSHLGASLAIGEVVDGCIRCPFHHWRYDSSGVCVDIPKVAVPTTDVIPPTARQHTYVTQEKYGYIWVWYGSATPMFPLPKFDAAENDKHKYMLYRFSFPVKTTVRRAIENAFDHHHLITMHNLPVLDQIRLTMLNEEDVELSELPFAKEAWMGSFIEARIKSFIGVGAITKVLGLNIETLYNRIDVWPSGFISTMKFNGQQNEKLKAFTSFTPISENQIIWHILLTINKTGNLWLDLLSYIVFGWQVEVGGLEDKPVLDAMSAFTGRAFIKSDQPLLKFRQFYQTWVAKVQSN</sequence>
<dbReference type="PROSITE" id="PS51296">
    <property type="entry name" value="RIESKE"/>
    <property type="match status" value="1"/>
</dbReference>
<keyword evidence="1" id="KW-0001">2Fe-2S</keyword>
<name>A0A1P8VSI8_9CYAN</name>
<dbReference type="InterPro" id="IPR036922">
    <property type="entry name" value="Rieske_2Fe-2S_sf"/>
</dbReference>
<dbReference type="PANTHER" id="PTHR21266">
    <property type="entry name" value="IRON-SULFUR DOMAIN CONTAINING PROTEIN"/>
    <property type="match status" value="1"/>
</dbReference>
<proteinExistence type="predicted"/>
<dbReference type="Gene3D" id="3.90.380.10">
    <property type="entry name" value="Naphthalene 1,2-dioxygenase Alpha Subunit, Chain A, domain 1"/>
    <property type="match status" value="1"/>
</dbReference>
<dbReference type="SUPFAM" id="SSF55961">
    <property type="entry name" value="Bet v1-like"/>
    <property type="match status" value="1"/>
</dbReference>
<dbReference type="PANTHER" id="PTHR21266:SF60">
    <property type="entry name" value="3-KETOSTEROID-9-ALPHA-MONOOXYGENASE, OXYGENASE COMPONENT"/>
    <property type="match status" value="1"/>
</dbReference>
<dbReference type="Pfam" id="PF00355">
    <property type="entry name" value="Rieske"/>
    <property type="match status" value="1"/>
</dbReference>
<gene>
    <name evidence="7" type="primary">filB4</name>
</gene>
<reference evidence="7" key="1">
    <citation type="submission" date="2016-10" db="EMBL/GenBank/DDBJ databases">
        <title>Decoding cyclase-dependent assembly of hapalindole and fischerindole alkaloids.</title>
        <authorList>
            <person name="Li S."/>
            <person name="Lowell A.N."/>
            <person name="Newmister S.A."/>
            <person name="Yu F."/>
            <person name="Williams R.M."/>
            <person name="Sherman D.H."/>
        </authorList>
    </citation>
    <scope>NUCLEOTIDE SEQUENCE</scope>
    <source>
        <strain evidence="7">TAU</strain>
    </source>
</reference>
<dbReference type="InterPro" id="IPR050584">
    <property type="entry name" value="Cholesterol_7-desaturase"/>
</dbReference>
<dbReference type="EMBL" id="KY026488">
    <property type="protein sequence ID" value="APZ79584.1"/>
    <property type="molecule type" value="Genomic_DNA"/>
</dbReference>
<evidence type="ECO:0000259" key="6">
    <source>
        <dbReference type="PROSITE" id="PS51296"/>
    </source>
</evidence>
<dbReference type="GO" id="GO:0016705">
    <property type="term" value="F:oxidoreductase activity, acting on paired donors, with incorporation or reduction of molecular oxygen"/>
    <property type="evidence" value="ECO:0007669"/>
    <property type="project" value="UniProtKB-ARBA"/>
</dbReference>
<organism evidence="7">
    <name type="scientific">Fischerella sp. TAU</name>
    <dbReference type="NCBI Taxonomy" id="1930928"/>
    <lineage>
        <taxon>Bacteria</taxon>
        <taxon>Bacillati</taxon>
        <taxon>Cyanobacteriota</taxon>
        <taxon>Cyanophyceae</taxon>
        <taxon>Nostocales</taxon>
        <taxon>Hapalosiphonaceae</taxon>
        <taxon>Fischerella</taxon>
    </lineage>
</organism>
<evidence type="ECO:0000256" key="1">
    <source>
        <dbReference type="ARBA" id="ARBA00022714"/>
    </source>
</evidence>
<dbReference type="Gene3D" id="2.102.10.10">
    <property type="entry name" value="Rieske [2Fe-2S] iron-sulphur domain"/>
    <property type="match status" value="1"/>
</dbReference>
<dbReference type="GO" id="GO:0046872">
    <property type="term" value="F:metal ion binding"/>
    <property type="evidence" value="ECO:0007669"/>
    <property type="project" value="UniProtKB-KW"/>
</dbReference>
<accession>A0A1P8VSI8</accession>
<dbReference type="AlphaFoldDB" id="A0A1P8VSI8"/>
<keyword evidence="3" id="KW-0560">Oxidoreductase</keyword>